<accession>A0A7Y6IVG0</accession>
<name>A0A7Y6IVG0_9ACTN</name>
<protein>
    <submittedName>
        <fullName evidence="1">HAD hydrolase family protein</fullName>
    </submittedName>
</protein>
<dbReference type="AlphaFoldDB" id="A0A7Y6IVG0"/>
<dbReference type="EMBL" id="JABWGO010000009">
    <property type="protein sequence ID" value="NUW44558.1"/>
    <property type="molecule type" value="Genomic_DNA"/>
</dbReference>
<keyword evidence="1" id="KW-0378">Hydrolase</keyword>
<dbReference type="SUPFAM" id="SSF56784">
    <property type="entry name" value="HAD-like"/>
    <property type="match status" value="1"/>
</dbReference>
<keyword evidence="2" id="KW-1185">Reference proteome</keyword>
<comment type="caution">
    <text evidence="1">The sequence shown here is derived from an EMBL/GenBank/DDBJ whole genome shotgun (WGS) entry which is preliminary data.</text>
</comment>
<sequence length="140" mass="14790">MGRDLAMVAAGRDALCHFRAAGGEVVITTGRTECSARRYYDELDAGGPAILCNGARTADLVHRGRHAFPAPAGRRPDGLARSSPMFHVKQGSGGHVSRGTLKLRRQAPTALRMSSRKSSTCSGVVSKAVIQRTMPASSSQ</sequence>
<dbReference type="InterPro" id="IPR036412">
    <property type="entry name" value="HAD-like_sf"/>
</dbReference>
<evidence type="ECO:0000313" key="1">
    <source>
        <dbReference type="EMBL" id="NUW44558.1"/>
    </source>
</evidence>
<proteinExistence type="predicted"/>
<dbReference type="Proteomes" id="UP000546126">
    <property type="component" value="Unassembled WGS sequence"/>
</dbReference>
<dbReference type="GO" id="GO:0016787">
    <property type="term" value="F:hydrolase activity"/>
    <property type="evidence" value="ECO:0007669"/>
    <property type="project" value="UniProtKB-KW"/>
</dbReference>
<gene>
    <name evidence="1" type="ORF">HT134_31190</name>
</gene>
<dbReference type="Pfam" id="PF08282">
    <property type="entry name" value="Hydrolase_3"/>
    <property type="match status" value="1"/>
</dbReference>
<evidence type="ECO:0000313" key="2">
    <source>
        <dbReference type="Proteomes" id="UP000546126"/>
    </source>
</evidence>
<reference evidence="1 2" key="1">
    <citation type="submission" date="2020-06" db="EMBL/GenBank/DDBJ databases">
        <authorList>
            <person name="Chanama M."/>
        </authorList>
    </citation>
    <scope>NUCLEOTIDE SEQUENCE [LARGE SCALE GENOMIC DNA]</scope>
    <source>
        <strain evidence="1 2">TBRC6557</strain>
    </source>
</reference>
<organism evidence="1 2">
    <name type="scientific">Nonomuraea rhodomycinica</name>
    <dbReference type="NCBI Taxonomy" id="1712872"/>
    <lineage>
        <taxon>Bacteria</taxon>
        <taxon>Bacillati</taxon>
        <taxon>Actinomycetota</taxon>
        <taxon>Actinomycetes</taxon>
        <taxon>Streptosporangiales</taxon>
        <taxon>Streptosporangiaceae</taxon>
        <taxon>Nonomuraea</taxon>
    </lineage>
</organism>
<dbReference type="InterPro" id="IPR023214">
    <property type="entry name" value="HAD_sf"/>
</dbReference>
<dbReference type="Gene3D" id="3.40.50.1000">
    <property type="entry name" value="HAD superfamily/HAD-like"/>
    <property type="match status" value="1"/>
</dbReference>